<dbReference type="Gene3D" id="2.40.50.230">
    <property type="entry name" value="Gp5 N-terminal domain"/>
    <property type="match status" value="1"/>
</dbReference>
<name>A1TQR5_PARC0</name>
<evidence type="ECO:0000259" key="6">
    <source>
        <dbReference type="Pfam" id="PF22178"/>
    </source>
</evidence>
<dbReference type="Gene3D" id="3.55.50.10">
    <property type="entry name" value="Baseplate protein-like domains"/>
    <property type="match status" value="1"/>
</dbReference>
<feature type="domain" description="Gp5/Type VI secretion system Vgr protein OB-fold" evidence="5">
    <location>
        <begin position="403"/>
        <end position="470"/>
    </location>
</feature>
<reference evidence="7 8" key="1">
    <citation type="submission" date="2006-12" db="EMBL/GenBank/DDBJ databases">
        <title>Complete sequence of Acidovorax avenae subsp. citrulli AAC00-1.</title>
        <authorList>
            <consortium name="US DOE Joint Genome Institute"/>
            <person name="Copeland A."/>
            <person name="Lucas S."/>
            <person name="Lapidus A."/>
            <person name="Barry K."/>
            <person name="Detter J.C."/>
            <person name="Glavina del Rio T."/>
            <person name="Dalin E."/>
            <person name="Tice H."/>
            <person name="Pitluck S."/>
            <person name="Kiss H."/>
            <person name="Brettin T."/>
            <person name="Bruce D."/>
            <person name="Han C."/>
            <person name="Tapia R."/>
            <person name="Gilna P."/>
            <person name="Schmutz J."/>
            <person name="Larimer F."/>
            <person name="Land M."/>
            <person name="Hauser L."/>
            <person name="Kyrpides N."/>
            <person name="Kim E."/>
            <person name="Stahl D."/>
            <person name="Richardson P."/>
        </authorList>
    </citation>
    <scope>NUCLEOTIDE SEQUENCE [LARGE SCALE GENOMIC DNA]</scope>
    <source>
        <strain evidence="7 8">AAC00-1</strain>
    </source>
</reference>
<dbReference type="NCBIfam" id="TIGR03361">
    <property type="entry name" value="VI_Rhs_Vgr"/>
    <property type="match status" value="1"/>
</dbReference>
<dbReference type="NCBIfam" id="TIGR01646">
    <property type="entry name" value="vgr_GE"/>
    <property type="match status" value="1"/>
</dbReference>
<organism evidence="7 8">
    <name type="scientific">Paracidovorax citrulli (strain AAC00-1)</name>
    <name type="common">Acidovorax citrulli</name>
    <dbReference type="NCBI Taxonomy" id="397945"/>
    <lineage>
        <taxon>Bacteria</taxon>
        <taxon>Pseudomonadati</taxon>
        <taxon>Pseudomonadota</taxon>
        <taxon>Betaproteobacteria</taxon>
        <taxon>Burkholderiales</taxon>
        <taxon>Comamonadaceae</taxon>
        <taxon>Paracidovorax</taxon>
    </lineage>
</organism>
<protein>
    <submittedName>
        <fullName evidence="7">Rhs element Vgr protein</fullName>
    </submittedName>
</protein>
<dbReference type="SUPFAM" id="SSF69349">
    <property type="entry name" value="Phage fibre proteins"/>
    <property type="match status" value="1"/>
</dbReference>
<dbReference type="InterPro" id="IPR037026">
    <property type="entry name" value="Vgr_OB-fold_dom_sf"/>
</dbReference>
<evidence type="ECO:0000256" key="2">
    <source>
        <dbReference type="ARBA" id="ARBA00005558"/>
    </source>
</evidence>
<dbReference type="Pfam" id="PF05954">
    <property type="entry name" value="Phage_GPD"/>
    <property type="match status" value="1"/>
</dbReference>
<feature type="domain" description="Gp5/Type VI secretion system Vgr C-terminal trimerisation" evidence="6">
    <location>
        <begin position="487"/>
        <end position="608"/>
    </location>
</feature>
<dbReference type="EMBL" id="CP000512">
    <property type="protein sequence ID" value="ABM33303.1"/>
    <property type="molecule type" value="Genomic_DNA"/>
</dbReference>
<dbReference type="PANTHER" id="PTHR32305:SF15">
    <property type="entry name" value="PROTEIN RHSA-RELATED"/>
    <property type="match status" value="1"/>
</dbReference>
<dbReference type="GO" id="GO:0005576">
    <property type="term" value="C:extracellular region"/>
    <property type="evidence" value="ECO:0007669"/>
    <property type="project" value="UniProtKB-SubCell"/>
</dbReference>
<dbReference type="InterPro" id="IPR006533">
    <property type="entry name" value="T6SS_Vgr_RhsGE"/>
</dbReference>
<dbReference type="Pfam" id="PF04717">
    <property type="entry name" value="Phage_base_V"/>
    <property type="match status" value="1"/>
</dbReference>
<dbReference type="HOGENOM" id="CLU_004121_3_0_4"/>
<dbReference type="Gene3D" id="2.30.110.50">
    <property type="match status" value="1"/>
</dbReference>
<dbReference type="InterPro" id="IPR017847">
    <property type="entry name" value="T6SS_RhsGE_Vgr_subset"/>
</dbReference>
<proteinExistence type="inferred from homology"/>
<evidence type="ECO:0000313" key="7">
    <source>
        <dbReference type="EMBL" id="ABM33303.1"/>
    </source>
</evidence>
<sequence>MRQDGARRCKMTRRVTIQTPLGEQLQFRQLRGSEELSQLFSFDIDLLSEGREIDPKTLLGKTATVEIETEGGGKRYLDGLVTRFGMQGQDHRLYSYHLRLQPWLWVATRRQDFRIFQFKTVPQIVQEVLGRYGYPMQLKLTRAYRAWDYCVQYGESDFDFVSRLLEHEGAYYYFQHASGQHTLVIADDIVAGHEPLPGAAVIPFYPPEKSATADRENIHAWSLGEEIKPGRYYNDDYDFKKPRSDLSNMRQQPPGHAHDAYEIYEWPGGYVQHGDGEQYARVRLQEGLTGHSTVRGESRHRSLAPGYTFTLENYPRGDQNRQYLITGVTYHLHENPRSSSFNSAKPGEALKHNEEQGSFQKFSLTAQPTSLPYTPARKTPKPRTTGPQTAVVVGPAGEEIWTDEYGRIKVQFHWDRLGAMDENSICWMRVATSWAGSGFGAISIPRIGHEVVVDFLNGDPDYPLVVGCVYNAANMPPWALPGNATQSGIKTKSSKGGAFGDGMKNGAGDANAIRFEDKKGAEQLWLHAQKDQLTEVENDEDKWVGQDRRKTIDRDETTIVHRDRTETVDRDEKITVHNNRTERVDHDETISIGDNRREDVGIDETVSIGKNRTKTIGRNEKDKIGNNWSIKVGKMKTETIGIAYMQNVGVGRMENVGVAYNLNVGAVMATVVGSTQTTMVGSDRSVKVGSNQNTDVGTKYTLTVGGGGGGAGAPAAGGAKNIVASSPQGGGGGGGGSSITMDAESITLKVGASTLILQADGTITANGESIKLIGASDVTTNSGGIHEN</sequence>
<dbReference type="KEGG" id="aav:Aave_2735"/>
<gene>
    <name evidence="7" type="ordered locus">Aave_2735</name>
</gene>
<feature type="region of interest" description="Disordered" evidence="4">
    <location>
        <begin position="369"/>
        <end position="390"/>
    </location>
</feature>
<evidence type="ECO:0000256" key="4">
    <source>
        <dbReference type="SAM" id="MobiDB-lite"/>
    </source>
</evidence>
<dbReference type="Proteomes" id="UP000002596">
    <property type="component" value="Chromosome"/>
</dbReference>
<evidence type="ECO:0000256" key="1">
    <source>
        <dbReference type="ARBA" id="ARBA00004613"/>
    </source>
</evidence>
<dbReference type="InterPro" id="IPR050708">
    <property type="entry name" value="T6SS_VgrG/RHS"/>
</dbReference>
<evidence type="ECO:0000259" key="5">
    <source>
        <dbReference type="Pfam" id="PF04717"/>
    </source>
</evidence>
<accession>A1TQR5</accession>
<keyword evidence="3" id="KW-0964">Secreted</keyword>
<dbReference type="SUPFAM" id="SSF69255">
    <property type="entry name" value="gp5 N-terminal domain-like"/>
    <property type="match status" value="1"/>
</dbReference>
<dbReference type="eggNOG" id="COG3501">
    <property type="taxonomic scope" value="Bacteria"/>
</dbReference>
<dbReference type="SUPFAM" id="SSF69279">
    <property type="entry name" value="Phage tail proteins"/>
    <property type="match status" value="2"/>
</dbReference>
<dbReference type="STRING" id="397945.Aave_2735"/>
<dbReference type="AlphaFoldDB" id="A1TQR5"/>
<dbReference type="Pfam" id="PF22178">
    <property type="entry name" value="Gp5_trimer_C"/>
    <property type="match status" value="1"/>
</dbReference>
<dbReference type="InterPro" id="IPR054030">
    <property type="entry name" value="Gp5_Vgr_C"/>
</dbReference>
<dbReference type="InterPro" id="IPR006531">
    <property type="entry name" value="Gp5/Vgr_OB"/>
</dbReference>
<dbReference type="PANTHER" id="PTHR32305">
    <property type="match status" value="1"/>
</dbReference>
<feature type="compositionally biased region" description="Low complexity" evidence="4">
    <location>
        <begin position="372"/>
        <end position="389"/>
    </location>
</feature>
<evidence type="ECO:0000256" key="3">
    <source>
        <dbReference type="ARBA" id="ARBA00022525"/>
    </source>
</evidence>
<evidence type="ECO:0000313" key="8">
    <source>
        <dbReference type="Proteomes" id="UP000002596"/>
    </source>
</evidence>
<comment type="similarity">
    <text evidence="2">Belongs to the VgrG protein family.</text>
</comment>
<comment type="subcellular location">
    <subcellularLocation>
        <location evidence="1">Secreted</location>
    </subcellularLocation>
</comment>
<dbReference type="Gene3D" id="4.10.220.110">
    <property type="match status" value="1"/>
</dbReference>